<proteinExistence type="predicted"/>
<dbReference type="SMART" id="SM01289">
    <property type="entry name" value="PYRIN"/>
    <property type="match status" value="1"/>
</dbReference>
<dbReference type="InterPro" id="IPR004020">
    <property type="entry name" value="DAPIN"/>
</dbReference>
<reference evidence="2" key="1">
    <citation type="submission" date="2023-03" db="UniProtKB">
        <authorList>
            <consortium name="Ensembl"/>
        </authorList>
    </citation>
    <scope>IDENTIFICATION</scope>
</reference>
<evidence type="ECO:0000313" key="2">
    <source>
        <dbReference type="Ensembl" id="ENSEASP00005004099.1"/>
    </source>
</evidence>
<dbReference type="InterPro" id="IPR011029">
    <property type="entry name" value="DEATH-like_dom_sf"/>
</dbReference>
<organism evidence="2">
    <name type="scientific">Equus asinus asinus</name>
    <dbReference type="NCBI Taxonomy" id="83772"/>
    <lineage>
        <taxon>Eukaryota</taxon>
        <taxon>Metazoa</taxon>
        <taxon>Chordata</taxon>
        <taxon>Craniata</taxon>
        <taxon>Vertebrata</taxon>
        <taxon>Euteleostomi</taxon>
        <taxon>Mammalia</taxon>
        <taxon>Eutheria</taxon>
        <taxon>Laurasiatheria</taxon>
        <taxon>Perissodactyla</taxon>
        <taxon>Equidae</taxon>
        <taxon>Equus</taxon>
    </lineage>
</organism>
<dbReference type="Pfam" id="PF02758">
    <property type="entry name" value="PYRIN"/>
    <property type="match status" value="1"/>
</dbReference>
<dbReference type="Ensembl" id="ENSEAST00005004492.1">
    <property type="protein sequence ID" value="ENSEASP00005004099.1"/>
    <property type="gene ID" value="ENSEASG00005003098.1"/>
</dbReference>
<dbReference type="CDD" id="cd08321">
    <property type="entry name" value="Pyrin_ASC-like"/>
    <property type="match status" value="1"/>
</dbReference>
<accession>A0A8C4L0U1</accession>
<dbReference type="PROSITE" id="PS50824">
    <property type="entry name" value="DAPIN"/>
    <property type="match status" value="1"/>
</dbReference>
<feature type="domain" description="Pyrin" evidence="1">
    <location>
        <begin position="1"/>
        <end position="92"/>
    </location>
</feature>
<protein>
    <recommendedName>
        <fullName evidence="1">Pyrin domain-containing protein</fullName>
    </recommendedName>
</protein>
<dbReference type="SUPFAM" id="SSF47986">
    <property type="entry name" value="DEATH domain"/>
    <property type="match status" value="1"/>
</dbReference>
<dbReference type="OMA" id="ECFDNIP"/>
<sequence>MESTLKAHLLNILEDLLEEELVKFKFQLTNIALSEGYNHIPRGTVQQATPVTLADLLIRYYGEEYAKTVTQEVLKAINQRSLLEKLHQSMEKCEHFVVPKIT</sequence>
<dbReference type="AlphaFoldDB" id="A0A8C4L0U1"/>
<evidence type="ECO:0000259" key="1">
    <source>
        <dbReference type="PROSITE" id="PS50824"/>
    </source>
</evidence>
<dbReference type="Gene3D" id="1.10.533.10">
    <property type="entry name" value="Death Domain, Fas"/>
    <property type="match status" value="1"/>
</dbReference>
<name>A0A8C4L0U1_EQUAS</name>